<accession>A0A1M6LSB8</accession>
<evidence type="ECO:0000313" key="3">
    <source>
        <dbReference type="Proteomes" id="UP000184232"/>
    </source>
</evidence>
<dbReference type="EMBL" id="FQZH01000006">
    <property type="protein sequence ID" value="SHJ73996.1"/>
    <property type="molecule type" value="Genomic_DNA"/>
</dbReference>
<gene>
    <name evidence="2" type="ORF">SAMN05444337_2506</name>
</gene>
<evidence type="ECO:0000256" key="1">
    <source>
        <dbReference type="SAM" id="SignalP"/>
    </source>
</evidence>
<protein>
    <submittedName>
        <fullName evidence="2">Type IX secretion system membrane protein, PorP/SprF family</fullName>
    </submittedName>
</protein>
<sequence>MKFKLYILLVFVTHFIEVKAQDPVFTQFLIVPETLNPGFTGSASSWNAGIIHRRQWPEGNRRIDTQYGFANNLVTDNLGVGITVLNQKETFTNYNYFQFNGAVSYRIDLNYNWRLRLGLEGGFGRKDFNFGNLLLEDQININDGSISGSSIDPGFLRYNNQINFVDFSFGVLVDEENAWFGAALKHLTRPDISFLENGNVPLDLFLSVHGGYYFALDNSPTMILPADTDLLVSFNYMRQSQFNRLDIGASLEMNMFSFGVIAATNPEGRSTNSHLVTSLNPFVSMRAGEFKFGYSYDINTSRFGQNQGVHELTLTWQSKYTCRDCDNYRMKLKDIRW</sequence>
<dbReference type="RefSeq" id="WP_072785631.1">
    <property type="nucleotide sequence ID" value="NZ_CP045292.1"/>
</dbReference>
<dbReference type="Pfam" id="PF11751">
    <property type="entry name" value="PorP_SprF"/>
    <property type="match status" value="1"/>
</dbReference>
<dbReference type="NCBIfam" id="TIGR03519">
    <property type="entry name" value="T9SS_PorP_fam"/>
    <property type="match status" value="1"/>
</dbReference>
<feature type="signal peptide" evidence="1">
    <location>
        <begin position="1"/>
        <end position="20"/>
    </location>
</feature>
<dbReference type="AlphaFoldDB" id="A0A1M6LSB8"/>
<name>A0A1M6LSB8_9FLAO</name>
<evidence type="ECO:0000313" key="2">
    <source>
        <dbReference type="EMBL" id="SHJ73996.1"/>
    </source>
</evidence>
<dbReference type="STRING" id="683124.SAMN05444337_2506"/>
<keyword evidence="1" id="KW-0732">Signal</keyword>
<dbReference type="OrthoDB" id="1186563at2"/>
<organism evidence="2 3">
    <name type="scientific">Flavobacterium haoranii</name>
    <dbReference type="NCBI Taxonomy" id="683124"/>
    <lineage>
        <taxon>Bacteria</taxon>
        <taxon>Pseudomonadati</taxon>
        <taxon>Bacteroidota</taxon>
        <taxon>Flavobacteriia</taxon>
        <taxon>Flavobacteriales</taxon>
        <taxon>Flavobacteriaceae</taxon>
        <taxon>Flavobacterium</taxon>
    </lineage>
</organism>
<dbReference type="Proteomes" id="UP000184232">
    <property type="component" value="Unassembled WGS sequence"/>
</dbReference>
<dbReference type="InterPro" id="IPR019861">
    <property type="entry name" value="PorP/SprF_Bacteroidetes"/>
</dbReference>
<keyword evidence="3" id="KW-1185">Reference proteome</keyword>
<reference evidence="2 3" key="1">
    <citation type="submission" date="2016-11" db="EMBL/GenBank/DDBJ databases">
        <authorList>
            <person name="Jaros S."/>
            <person name="Januszkiewicz K."/>
            <person name="Wedrychowicz H."/>
        </authorList>
    </citation>
    <scope>NUCLEOTIDE SEQUENCE [LARGE SCALE GENOMIC DNA]</scope>
    <source>
        <strain evidence="2 3">DSM 22807</strain>
    </source>
</reference>
<feature type="chain" id="PRO_5013246254" evidence="1">
    <location>
        <begin position="21"/>
        <end position="337"/>
    </location>
</feature>
<proteinExistence type="predicted"/>